<organism evidence="9 10">
    <name type="scientific">Eubacterium maltosivorans</name>
    <dbReference type="NCBI Taxonomy" id="2041044"/>
    <lineage>
        <taxon>Bacteria</taxon>
        <taxon>Bacillati</taxon>
        <taxon>Bacillota</taxon>
        <taxon>Clostridia</taxon>
        <taxon>Eubacteriales</taxon>
        <taxon>Eubacteriaceae</taxon>
        <taxon>Eubacterium</taxon>
    </lineage>
</organism>
<dbReference type="PANTHER" id="PTHR48086">
    <property type="entry name" value="SODIUM/PROLINE SYMPORTER-RELATED"/>
    <property type="match status" value="1"/>
</dbReference>
<feature type="transmembrane region" description="Helical" evidence="8">
    <location>
        <begin position="417"/>
        <end position="435"/>
    </location>
</feature>
<feature type="transmembrane region" description="Helical" evidence="8">
    <location>
        <begin position="359"/>
        <end position="379"/>
    </location>
</feature>
<feature type="transmembrane region" description="Helical" evidence="8">
    <location>
        <begin position="311"/>
        <end position="338"/>
    </location>
</feature>
<feature type="transmembrane region" description="Helical" evidence="8">
    <location>
        <begin position="183"/>
        <end position="201"/>
    </location>
</feature>
<feature type="transmembrane region" description="Helical" evidence="8">
    <location>
        <begin position="6"/>
        <end position="24"/>
    </location>
</feature>
<gene>
    <name evidence="9" type="ORF">CPZ25_017350</name>
</gene>
<evidence type="ECO:0000256" key="8">
    <source>
        <dbReference type="SAM" id="Phobius"/>
    </source>
</evidence>
<feature type="transmembrane region" description="Helical" evidence="8">
    <location>
        <begin position="155"/>
        <end position="176"/>
    </location>
</feature>
<evidence type="ECO:0000313" key="9">
    <source>
        <dbReference type="EMBL" id="QCT73021.1"/>
    </source>
</evidence>
<accession>A0A4P9CDQ8</accession>
<protein>
    <submittedName>
        <fullName evidence="9">Sodium:solute symporter family protein</fullName>
    </submittedName>
</protein>
<sequence length="490" mass="51873">MMNISFAIIIVYMALLIGISLLSGRLSSARGGSSSFLLAGNRLPTLLVAAMVAGTAIGGTGTIGIAESAYTNGLSAVWYNIAWTIGILAFAFLMCKKLRRTGVSTTSQIFIRLFNRFDGIVSSVIQVVVAFGINALQAIAGGAILTALLPQYFNMTNGVIISALVFTAIALFGGYMGATLTNVINVAMIYLGVIAGFIAALNNGGGWEHITLSLPQGGQWFSMFEGVGPVIIVGWVVSMVIQSPPNQGLIQATAAGRSEKAARYGTIIAAVLIVPIGFLCAFIGIMAAATLPELESASLAFPMLMSNLNPWVAGFTLAGLWAADVSTATSCMMGLATVATKDIIVRQIRPNMGDRTQLLMSKAIIVVFGVLGAFAALNIRSILGFMMQLIVVYTPYCFILLSAIYCPRLLRKSTCTATVVVNLFIMVLWLLFPAVHIVPDMIYLCLPATLATMGLCTAVDKRTVDVDKLFAPEKLPEASMTVPVPAPEEI</sequence>
<dbReference type="PROSITE" id="PS50283">
    <property type="entry name" value="NA_SOLUT_SYMP_3"/>
    <property type="match status" value="1"/>
</dbReference>
<dbReference type="Proteomes" id="UP000218387">
    <property type="component" value="Chromosome"/>
</dbReference>
<feature type="transmembrane region" description="Helical" evidence="8">
    <location>
        <begin position="116"/>
        <end position="149"/>
    </location>
</feature>
<evidence type="ECO:0000256" key="4">
    <source>
        <dbReference type="ARBA" id="ARBA00022692"/>
    </source>
</evidence>
<evidence type="ECO:0000313" key="10">
    <source>
        <dbReference type="Proteomes" id="UP000218387"/>
    </source>
</evidence>
<evidence type="ECO:0000256" key="5">
    <source>
        <dbReference type="ARBA" id="ARBA00022989"/>
    </source>
</evidence>
<dbReference type="InterPro" id="IPR050277">
    <property type="entry name" value="Sodium:Solute_Symporter"/>
</dbReference>
<keyword evidence="10" id="KW-1185">Reference proteome</keyword>
<dbReference type="GO" id="GO:0022857">
    <property type="term" value="F:transmembrane transporter activity"/>
    <property type="evidence" value="ECO:0007669"/>
    <property type="project" value="InterPro"/>
</dbReference>
<keyword evidence="4 8" id="KW-0812">Transmembrane</keyword>
<evidence type="ECO:0000256" key="2">
    <source>
        <dbReference type="ARBA" id="ARBA00006434"/>
    </source>
</evidence>
<dbReference type="EMBL" id="CP029487">
    <property type="protein sequence ID" value="QCT73021.1"/>
    <property type="molecule type" value="Genomic_DNA"/>
</dbReference>
<comment type="similarity">
    <text evidence="2 7">Belongs to the sodium:solute symporter (SSF) (TC 2.A.21) family.</text>
</comment>
<dbReference type="InterPro" id="IPR001734">
    <property type="entry name" value="Na/solute_symporter"/>
</dbReference>
<name>A0A4P9CDQ8_EUBML</name>
<dbReference type="GO" id="GO:0005886">
    <property type="term" value="C:plasma membrane"/>
    <property type="evidence" value="ECO:0007669"/>
    <property type="project" value="TreeGrafter"/>
</dbReference>
<dbReference type="Gene3D" id="1.20.1730.10">
    <property type="entry name" value="Sodium/glucose cotransporter"/>
    <property type="match status" value="1"/>
</dbReference>
<dbReference type="RefSeq" id="WP_096920071.1">
    <property type="nucleotide sequence ID" value="NZ_CP029487.1"/>
</dbReference>
<keyword evidence="6 8" id="KW-0472">Membrane</keyword>
<dbReference type="PANTHER" id="PTHR48086:SF7">
    <property type="entry name" value="SODIUM-SOLUTE SYMPORTER-RELATED"/>
    <property type="match status" value="1"/>
</dbReference>
<comment type="subcellular location">
    <subcellularLocation>
        <location evidence="1">Membrane</location>
        <topology evidence="1">Multi-pass membrane protein</topology>
    </subcellularLocation>
</comment>
<dbReference type="InterPro" id="IPR038377">
    <property type="entry name" value="Na/Glc_symporter_sf"/>
</dbReference>
<evidence type="ECO:0000256" key="3">
    <source>
        <dbReference type="ARBA" id="ARBA00022448"/>
    </source>
</evidence>
<dbReference type="AlphaFoldDB" id="A0A4P9CDQ8"/>
<evidence type="ECO:0000256" key="7">
    <source>
        <dbReference type="RuleBase" id="RU362091"/>
    </source>
</evidence>
<feature type="transmembrane region" description="Helical" evidence="8">
    <location>
        <begin position="221"/>
        <end position="241"/>
    </location>
</feature>
<proteinExistence type="inferred from homology"/>
<dbReference type="Pfam" id="PF00474">
    <property type="entry name" value="SSF"/>
    <property type="match status" value="1"/>
</dbReference>
<reference evidence="9 10" key="1">
    <citation type="submission" date="2018-05" db="EMBL/GenBank/DDBJ databases">
        <title>Genome comparison of Eubacterium sp.</title>
        <authorList>
            <person name="Feng Y."/>
            <person name="Sanchez-Andrea I."/>
            <person name="Stams A.J.M."/>
            <person name="De Vos W.M."/>
        </authorList>
    </citation>
    <scope>NUCLEOTIDE SEQUENCE [LARGE SCALE GENOMIC DNA]</scope>
    <source>
        <strain evidence="9 10">YI</strain>
    </source>
</reference>
<evidence type="ECO:0000256" key="6">
    <source>
        <dbReference type="ARBA" id="ARBA00023136"/>
    </source>
</evidence>
<dbReference type="CDD" id="cd10322">
    <property type="entry name" value="SLC5sbd"/>
    <property type="match status" value="1"/>
</dbReference>
<feature type="transmembrane region" description="Helical" evidence="8">
    <location>
        <begin position="385"/>
        <end position="405"/>
    </location>
</feature>
<feature type="transmembrane region" description="Helical" evidence="8">
    <location>
        <begin position="77"/>
        <end position="95"/>
    </location>
</feature>
<feature type="transmembrane region" description="Helical" evidence="8">
    <location>
        <begin position="262"/>
        <end position="291"/>
    </location>
</feature>
<feature type="transmembrane region" description="Helical" evidence="8">
    <location>
        <begin position="45"/>
        <end position="65"/>
    </location>
</feature>
<keyword evidence="5 8" id="KW-1133">Transmembrane helix</keyword>
<dbReference type="KEGG" id="emt:CPZ25_017350"/>
<keyword evidence="3" id="KW-0813">Transport</keyword>
<evidence type="ECO:0000256" key="1">
    <source>
        <dbReference type="ARBA" id="ARBA00004141"/>
    </source>
</evidence>